<protein>
    <submittedName>
        <fullName evidence="8">Tight adherence protein B</fullName>
    </submittedName>
</protein>
<proteinExistence type="predicted"/>
<dbReference type="AlphaFoldDB" id="A0A2Y9C202"/>
<evidence type="ECO:0000259" key="7">
    <source>
        <dbReference type="Pfam" id="PF00482"/>
    </source>
</evidence>
<evidence type="ECO:0000256" key="6">
    <source>
        <dbReference type="SAM" id="Phobius"/>
    </source>
</evidence>
<dbReference type="Proteomes" id="UP000250028">
    <property type="component" value="Unassembled WGS sequence"/>
</dbReference>
<feature type="domain" description="Type II secretion system protein GspF" evidence="7">
    <location>
        <begin position="141"/>
        <end position="263"/>
    </location>
</feature>
<evidence type="ECO:0000256" key="2">
    <source>
        <dbReference type="ARBA" id="ARBA00022475"/>
    </source>
</evidence>
<dbReference type="RefSeq" id="WP_109688933.1">
    <property type="nucleotide sequence ID" value="NZ_QGDN01000001.1"/>
</dbReference>
<evidence type="ECO:0000256" key="3">
    <source>
        <dbReference type="ARBA" id="ARBA00022692"/>
    </source>
</evidence>
<feature type="transmembrane region" description="Helical" evidence="6">
    <location>
        <begin position="280"/>
        <end position="300"/>
    </location>
</feature>
<feature type="transmembrane region" description="Helical" evidence="6">
    <location>
        <begin position="243"/>
        <end position="268"/>
    </location>
</feature>
<feature type="transmembrane region" description="Helical" evidence="6">
    <location>
        <begin position="105"/>
        <end position="122"/>
    </location>
</feature>
<keyword evidence="5 6" id="KW-0472">Membrane</keyword>
<reference evidence="9" key="1">
    <citation type="submission" date="2016-10" db="EMBL/GenBank/DDBJ databases">
        <authorList>
            <person name="Varghese N."/>
            <person name="Submissions S."/>
        </authorList>
    </citation>
    <scope>NUCLEOTIDE SEQUENCE [LARGE SCALE GENOMIC DNA]</scope>
    <source>
        <strain evidence="9">DSM 22951</strain>
    </source>
</reference>
<keyword evidence="4 6" id="KW-1133">Transmembrane helix</keyword>
<keyword evidence="9" id="KW-1185">Reference proteome</keyword>
<dbReference type="OrthoDB" id="3747101at2"/>
<evidence type="ECO:0000256" key="1">
    <source>
        <dbReference type="ARBA" id="ARBA00004651"/>
    </source>
</evidence>
<evidence type="ECO:0000256" key="5">
    <source>
        <dbReference type="ARBA" id="ARBA00023136"/>
    </source>
</evidence>
<accession>A0A2Y9C202</accession>
<dbReference type="EMBL" id="UESZ01000001">
    <property type="protein sequence ID" value="SSA35223.1"/>
    <property type="molecule type" value="Genomic_DNA"/>
</dbReference>
<evidence type="ECO:0000313" key="8">
    <source>
        <dbReference type="EMBL" id="SSA35223.1"/>
    </source>
</evidence>
<keyword evidence="3 6" id="KW-0812">Transmembrane</keyword>
<dbReference type="Pfam" id="PF00482">
    <property type="entry name" value="T2SSF"/>
    <property type="match status" value="1"/>
</dbReference>
<dbReference type="GO" id="GO:0005886">
    <property type="term" value="C:plasma membrane"/>
    <property type="evidence" value="ECO:0007669"/>
    <property type="project" value="UniProtKB-SubCell"/>
</dbReference>
<comment type="subcellular location">
    <subcellularLocation>
        <location evidence="1">Cell membrane</location>
        <topology evidence="1">Multi-pass membrane protein</topology>
    </subcellularLocation>
</comment>
<gene>
    <name evidence="8" type="ORF">SAMN04489750_2573</name>
</gene>
<evidence type="ECO:0000313" key="9">
    <source>
        <dbReference type="Proteomes" id="UP000250028"/>
    </source>
</evidence>
<organism evidence="8 9">
    <name type="scientific">Branchiibius hedensis</name>
    <dbReference type="NCBI Taxonomy" id="672460"/>
    <lineage>
        <taxon>Bacteria</taxon>
        <taxon>Bacillati</taxon>
        <taxon>Actinomycetota</taxon>
        <taxon>Actinomycetes</taxon>
        <taxon>Micrococcales</taxon>
        <taxon>Dermacoccaceae</taxon>
        <taxon>Branchiibius</taxon>
    </lineage>
</organism>
<sequence length="308" mass="33098">MSILLILLGSLAAIVLFCLGIREFGLHLSDRRRAVISAEAVTSADHAAGLIDDADRRLRQTRLGRWLESELDLAGIDRKPIVILLSGVLVALVATWVVWDFLAPALAVFGLVVGVFGVRWYLRRGQARRREAFVAQLPDLARVLANASYAGLSLPTAIGIAGDELSEPARTELSRVATRLKFGAPLPTALEGLRARVGSREANVLISTLVVASRSGGSLVTALRNIADTLEQRKETRREVRTTLAQSVATSYMVIVLGAGSLLLLNSIEPGTVQKMTTSLLGQVALIVAGLLFGGGYLVIRRMTRIES</sequence>
<dbReference type="PANTHER" id="PTHR35007">
    <property type="entry name" value="INTEGRAL MEMBRANE PROTEIN-RELATED"/>
    <property type="match status" value="1"/>
</dbReference>
<dbReference type="Gene3D" id="1.20.81.30">
    <property type="entry name" value="Type II secretion system (T2SS), domain F"/>
    <property type="match status" value="1"/>
</dbReference>
<feature type="transmembrane region" description="Helical" evidence="6">
    <location>
        <begin position="81"/>
        <end position="99"/>
    </location>
</feature>
<evidence type="ECO:0000256" key="4">
    <source>
        <dbReference type="ARBA" id="ARBA00022989"/>
    </source>
</evidence>
<name>A0A2Y9C202_9MICO</name>
<dbReference type="InterPro" id="IPR018076">
    <property type="entry name" value="T2SS_GspF_dom"/>
</dbReference>
<dbReference type="PANTHER" id="PTHR35007:SF1">
    <property type="entry name" value="PILUS ASSEMBLY PROTEIN"/>
    <property type="match status" value="1"/>
</dbReference>
<keyword evidence="2" id="KW-1003">Cell membrane</keyword>
<dbReference type="InterPro" id="IPR042094">
    <property type="entry name" value="T2SS_GspF_sf"/>
</dbReference>
<feature type="transmembrane region" description="Helical" evidence="6">
    <location>
        <begin position="6"/>
        <end position="24"/>
    </location>
</feature>